<protein>
    <recommendedName>
        <fullName evidence="3">Transposase</fullName>
    </recommendedName>
</protein>
<evidence type="ECO:0008006" key="3">
    <source>
        <dbReference type="Google" id="ProtNLM"/>
    </source>
</evidence>
<evidence type="ECO:0000313" key="1">
    <source>
        <dbReference type="EMBL" id="CAJ0733737.1"/>
    </source>
</evidence>
<keyword evidence="2" id="KW-1185">Reference proteome</keyword>
<reference evidence="1 2" key="1">
    <citation type="submission" date="2023-07" db="EMBL/GenBank/DDBJ databases">
        <authorList>
            <person name="Peeters C."/>
        </authorList>
    </citation>
    <scope>NUCLEOTIDE SEQUENCE [LARGE SCALE GENOMIC DNA]</scope>
    <source>
        <strain evidence="1 2">R-38712</strain>
    </source>
</reference>
<proteinExistence type="predicted"/>
<evidence type="ECO:0000313" key="2">
    <source>
        <dbReference type="Proteomes" id="UP001189303"/>
    </source>
</evidence>
<dbReference type="Proteomes" id="UP001189303">
    <property type="component" value="Unassembled WGS sequence"/>
</dbReference>
<sequence length="35" mass="4018">MPKSHELLTLNRCCWLLTYKGDSLGHEDILNDEGD</sequence>
<accession>A0ABM9IW50</accession>
<gene>
    <name evidence="1" type="ORF">R38712_05322</name>
</gene>
<organism evidence="1 2">
    <name type="scientific">Ralstonia pickettii</name>
    <name type="common">Burkholderia pickettii</name>
    <dbReference type="NCBI Taxonomy" id="329"/>
    <lineage>
        <taxon>Bacteria</taxon>
        <taxon>Pseudomonadati</taxon>
        <taxon>Pseudomonadota</taxon>
        <taxon>Betaproteobacteria</taxon>
        <taxon>Burkholderiales</taxon>
        <taxon>Burkholderiaceae</taxon>
        <taxon>Ralstonia</taxon>
    </lineage>
</organism>
<name>A0ABM9IW50_RALPI</name>
<comment type="caution">
    <text evidence="1">The sequence shown here is derived from an EMBL/GenBank/DDBJ whole genome shotgun (WGS) entry which is preliminary data.</text>
</comment>
<dbReference type="EMBL" id="CATWFT010000047">
    <property type="protein sequence ID" value="CAJ0733737.1"/>
    <property type="molecule type" value="Genomic_DNA"/>
</dbReference>